<keyword evidence="1" id="KW-0812">Transmembrane</keyword>
<dbReference type="EMBL" id="BTRK01000005">
    <property type="protein sequence ID" value="GMR56193.1"/>
    <property type="molecule type" value="Genomic_DNA"/>
</dbReference>
<keyword evidence="3" id="KW-1185">Reference proteome</keyword>
<feature type="transmembrane region" description="Helical" evidence="1">
    <location>
        <begin position="99"/>
        <end position="121"/>
    </location>
</feature>
<evidence type="ECO:0000313" key="2">
    <source>
        <dbReference type="EMBL" id="GMR56193.1"/>
    </source>
</evidence>
<proteinExistence type="predicted"/>
<dbReference type="Proteomes" id="UP001328107">
    <property type="component" value="Unassembled WGS sequence"/>
</dbReference>
<dbReference type="AlphaFoldDB" id="A0AAN5D3Z5"/>
<protein>
    <submittedName>
        <fullName evidence="2">Uncharacterized protein</fullName>
    </submittedName>
</protein>
<keyword evidence="1" id="KW-1133">Transmembrane helix</keyword>
<keyword evidence="1" id="KW-0472">Membrane</keyword>
<organism evidence="2 3">
    <name type="scientific">Pristionchus mayeri</name>
    <dbReference type="NCBI Taxonomy" id="1317129"/>
    <lineage>
        <taxon>Eukaryota</taxon>
        <taxon>Metazoa</taxon>
        <taxon>Ecdysozoa</taxon>
        <taxon>Nematoda</taxon>
        <taxon>Chromadorea</taxon>
        <taxon>Rhabditida</taxon>
        <taxon>Rhabditina</taxon>
        <taxon>Diplogasteromorpha</taxon>
        <taxon>Diplogasteroidea</taxon>
        <taxon>Neodiplogasteridae</taxon>
        <taxon>Pristionchus</taxon>
    </lineage>
</organism>
<sequence>DPEGDFEKPVGGPWCYIHSDRGPFPARCLPPCGATYETQRKRNQVPHISVVAPLKINNNRDFTEHIGMMFKVDPAQKRMVFMKPSMEDHAEELLETKRYVFYACCGLVGAVIAWITICHFLDERVKRRRMAIVEVHRQALNATITRHRRESQAEHEEEDA</sequence>
<evidence type="ECO:0000313" key="3">
    <source>
        <dbReference type="Proteomes" id="UP001328107"/>
    </source>
</evidence>
<gene>
    <name evidence="2" type="ORF">PMAYCL1PPCAC_26388</name>
</gene>
<accession>A0AAN5D3Z5</accession>
<comment type="caution">
    <text evidence="2">The sequence shown here is derived from an EMBL/GenBank/DDBJ whole genome shotgun (WGS) entry which is preliminary data.</text>
</comment>
<feature type="non-terminal residue" evidence="2">
    <location>
        <position position="1"/>
    </location>
</feature>
<feature type="non-terminal residue" evidence="2">
    <location>
        <position position="160"/>
    </location>
</feature>
<evidence type="ECO:0000256" key="1">
    <source>
        <dbReference type="SAM" id="Phobius"/>
    </source>
</evidence>
<reference evidence="3" key="1">
    <citation type="submission" date="2022-10" db="EMBL/GenBank/DDBJ databases">
        <title>Genome assembly of Pristionchus species.</title>
        <authorList>
            <person name="Yoshida K."/>
            <person name="Sommer R.J."/>
        </authorList>
    </citation>
    <scope>NUCLEOTIDE SEQUENCE [LARGE SCALE GENOMIC DNA]</scope>
    <source>
        <strain evidence="3">RS5460</strain>
    </source>
</reference>
<name>A0AAN5D3Z5_9BILA</name>